<name>A0A1X0R3Z2_RHIZD</name>
<dbReference type="EMBL" id="KV921917">
    <property type="protein sequence ID" value="ORE06750.1"/>
    <property type="molecule type" value="Genomic_DNA"/>
</dbReference>
<dbReference type="Proteomes" id="UP000242414">
    <property type="component" value="Unassembled WGS sequence"/>
</dbReference>
<dbReference type="VEuPathDB" id="FungiDB:BCV72DRAFT_119519"/>
<feature type="transmembrane region" description="Helical" evidence="1">
    <location>
        <begin position="6"/>
        <end position="26"/>
    </location>
</feature>
<evidence type="ECO:0000313" key="2">
    <source>
        <dbReference type="EMBL" id="ORE06750.1"/>
    </source>
</evidence>
<organism evidence="2">
    <name type="scientific">Rhizopus microsporus var. microsporus</name>
    <dbReference type="NCBI Taxonomy" id="86635"/>
    <lineage>
        <taxon>Eukaryota</taxon>
        <taxon>Fungi</taxon>
        <taxon>Fungi incertae sedis</taxon>
        <taxon>Mucoromycota</taxon>
        <taxon>Mucoromycotina</taxon>
        <taxon>Mucoromycetes</taxon>
        <taxon>Mucorales</taxon>
        <taxon>Mucorineae</taxon>
        <taxon>Rhizopodaceae</taxon>
        <taxon>Rhizopus</taxon>
    </lineage>
</organism>
<reference evidence="2" key="1">
    <citation type="journal article" date="2016" name="Proc. Natl. Acad. Sci. U.S.A.">
        <title>Lipid metabolic changes in an early divergent fungus govern the establishment of a mutualistic symbiosis with endobacteria.</title>
        <authorList>
            <person name="Lastovetsky O.A."/>
            <person name="Gaspar M.L."/>
            <person name="Mondo S.J."/>
            <person name="LaButti K.M."/>
            <person name="Sandor L."/>
            <person name="Grigoriev I.V."/>
            <person name="Henry S.A."/>
            <person name="Pawlowska T.E."/>
        </authorList>
    </citation>
    <scope>NUCLEOTIDE SEQUENCE [LARGE SCALE GENOMIC DNA]</scope>
    <source>
        <strain evidence="2">ATCC 52814</strain>
    </source>
</reference>
<evidence type="ECO:0000256" key="1">
    <source>
        <dbReference type="SAM" id="Phobius"/>
    </source>
</evidence>
<keyword evidence="1" id="KW-0812">Transmembrane</keyword>
<dbReference type="AlphaFoldDB" id="A0A1X0R3Z2"/>
<protein>
    <submittedName>
        <fullName evidence="2">Uncharacterized protein</fullName>
    </submittedName>
</protein>
<keyword evidence="1" id="KW-1133">Transmembrane helix</keyword>
<keyword evidence="1" id="KW-0472">Membrane</keyword>
<proteinExistence type="predicted"/>
<accession>A0A1X0R3Z2</accession>
<sequence>MVPIWAVICTVLIVVLLAIFIFLFVIKKRTSRAIVQPQDDAATLQGSIHEKNKHISIPNACYFADKIEIESSDDPYYKDAGGFVSIDLDNNIKKEEHSNEINYTSLPNASTSTIVTAIEEGQAATVARQVIRSASRKSRTRSMVITDESSMFTEKVPDISTYATVRRPPAYFKMKDENDSQTISKAAPYNKQDKTLPRKNQLQHLFNDASTDGLESNNSTIRNNKMPNRNVDTIRRMLQSSWSGHNLKSSESSSTLSSGISSIRPIASPVGSINPRLQNQQLVSLSLKANQVQRRQRPTIIGYMDGPKPTASFSSSTVQTVIPADEV</sequence>
<dbReference type="OrthoDB" id="2287436at2759"/>
<gene>
    <name evidence="2" type="ORF">BCV72DRAFT_119519</name>
</gene>